<name>A0A1Q2L5C4_9BACL</name>
<dbReference type="Pfam" id="PF13411">
    <property type="entry name" value="MerR_1"/>
    <property type="match status" value="1"/>
</dbReference>
<geneLocation type="plasmid" evidence="3 4">
    <name>unnamed3</name>
</geneLocation>
<keyword evidence="4" id="KW-1185">Reference proteome</keyword>
<dbReference type="Gene3D" id="1.10.1660.10">
    <property type="match status" value="1"/>
</dbReference>
<feature type="domain" description="HTH merR-type" evidence="2">
    <location>
        <begin position="4"/>
        <end position="70"/>
    </location>
</feature>
<evidence type="ECO:0000313" key="4">
    <source>
        <dbReference type="Proteomes" id="UP000188184"/>
    </source>
</evidence>
<evidence type="ECO:0000313" key="3">
    <source>
        <dbReference type="EMBL" id="AQQ55629.1"/>
    </source>
</evidence>
<dbReference type="EMBL" id="CP019643">
    <property type="protein sequence ID" value="AQQ55629.1"/>
    <property type="molecule type" value="Genomic_DNA"/>
</dbReference>
<protein>
    <recommendedName>
        <fullName evidence="2">HTH merR-type domain-containing protein</fullName>
    </recommendedName>
</protein>
<dbReference type="RefSeq" id="WP_077591467.1">
    <property type="nucleotide sequence ID" value="NZ_CP019643.1"/>
</dbReference>
<feature type="region of interest" description="Disordered" evidence="1">
    <location>
        <begin position="155"/>
        <end position="183"/>
    </location>
</feature>
<evidence type="ECO:0000256" key="1">
    <source>
        <dbReference type="SAM" id="MobiDB-lite"/>
    </source>
</evidence>
<dbReference type="KEGG" id="pmar:B0X71_20865"/>
<dbReference type="InterPro" id="IPR009061">
    <property type="entry name" value="DNA-bd_dom_put_sf"/>
</dbReference>
<organism evidence="3 4">
    <name type="scientific">Planococcus lenghuensis</name>
    <dbReference type="NCBI Taxonomy" id="2213202"/>
    <lineage>
        <taxon>Bacteria</taxon>
        <taxon>Bacillati</taxon>
        <taxon>Bacillota</taxon>
        <taxon>Bacilli</taxon>
        <taxon>Bacillales</taxon>
        <taxon>Caryophanaceae</taxon>
        <taxon>Planococcus</taxon>
    </lineage>
</organism>
<keyword evidence="3" id="KW-0614">Plasmid</keyword>
<dbReference type="Proteomes" id="UP000188184">
    <property type="component" value="Plasmid unnamed3"/>
</dbReference>
<accession>A0A1Q2L5C4</accession>
<proteinExistence type="predicted"/>
<dbReference type="SUPFAM" id="SSF46955">
    <property type="entry name" value="Putative DNA-binding domain"/>
    <property type="match status" value="1"/>
</dbReference>
<dbReference type="InterPro" id="IPR000551">
    <property type="entry name" value="MerR-type_HTH_dom"/>
</dbReference>
<gene>
    <name evidence="3" type="ORF">B0X71_20865</name>
</gene>
<evidence type="ECO:0000259" key="2">
    <source>
        <dbReference type="Pfam" id="PF13411"/>
    </source>
</evidence>
<reference evidence="3 4" key="1">
    <citation type="submission" date="2017-02" db="EMBL/GenBank/DDBJ databases">
        <title>The complete genomic sequence of a novel cold adapted crude oil-degrading bacterium Planococcus qaidamina Y42.</title>
        <authorList>
            <person name="Yang R."/>
        </authorList>
    </citation>
    <scope>NUCLEOTIDE SEQUENCE [LARGE SCALE GENOMIC DNA]</scope>
    <source>
        <strain evidence="3 4">Y42</strain>
        <plasmid evidence="3 4">unnamed3</plasmid>
    </source>
</reference>
<sequence length="194" mass="22615">MAIYSPADLAALLKVKESTVRKYSLLLEEVGYEFQRNAQGQRWYRDEDVIALQKFVTLKRNGDMTLKDCAEGVLAWSKGSDITEVRTVTYNADERYNSVITPAIQEEVQSLRELLEKQHETITGLQQELSAERERQEQKDQALFRAIEQLQETLDKEREQTENVLPEPDFTSPPETKTEEKRSFFSRFFNKKKS</sequence>
<dbReference type="AlphaFoldDB" id="A0A1Q2L5C4"/>